<organism evidence="2 3">
    <name type="scientific">Cercospora berteroae</name>
    <dbReference type="NCBI Taxonomy" id="357750"/>
    <lineage>
        <taxon>Eukaryota</taxon>
        <taxon>Fungi</taxon>
        <taxon>Dikarya</taxon>
        <taxon>Ascomycota</taxon>
        <taxon>Pezizomycotina</taxon>
        <taxon>Dothideomycetes</taxon>
        <taxon>Dothideomycetidae</taxon>
        <taxon>Mycosphaerellales</taxon>
        <taxon>Mycosphaerellaceae</taxon>
        <taxon>Cercospora</taxon>
    </lineage>
</organism>
<evidence type="ECO:0008006" key="4">
    <source>
        <dbReference type="Google" id="ProtNLM"/>
    </source>
</evidence>
<gene>
    <name evidence="2" type="ORF">CBER1_08495</name>
</gene>
<evidence type="ECO:0000313" key="3">
    <source>
        <dbReference type="Proteomes" id="UP000237631"/>
    </source>
</evidence>
<dbReference type="AlphaFoldDB" id="A0A2S6CGH2"/>
<feature type="signal peptide" evidence="1">
    <location>
        <begin position="1"/>
        <end position="19"/>
    </location>
</feature>
<name>A0A2S6CGH2_9PEZI</name>
<accession>A0A2S6CGH2</accession>
<reference evidence="3" key="1">
    <citation type="journal article" date="2017" name="bioRxiv">
        <title>Conservation of a gene cluster reveals novel cercosporin biosynthetic mechanisms and extends production to the genus Colletotrichum.</title>
        <authorList>
            <person name="de Jonge R."/>
            <person name="Ebert M.K."/>
            <person name="Huitt-Roehl C.R."/>
            <person name="Pal P."/>
            <person name="Suttle J.C."/>
            <person name="Spanner R.E."/>
            <person name="Neubauer J.D."/>
            <person name="Jurick W.M.II."/>
            <person name="Stott K.A."/>
            <person name="Secor G.A."/>
            <person name="Thomma B.P.H.J."/>
            <person name="Van de Peer Y."/>
            <person name="Townsend C.A."/>
            <person name="Bolton M.D."/>
        </authorList>
    </citation>
    <scope>NUCLEOTIDE SEQUENCE [LARGE SCALE GENOMIC DNA]</scope>
    <source>
        <strain evidence="3">CBS538.71</strain>
    </source>
</reference>
<dbReference type="OrthoDB" id="10010954at2759"/>
<dbReference type="Proteomes" id="UP000237631">
    <property type="component" value="Unassembled WGS sequence"/>
</dbReference>
<evidence type="ECO:0000256" key="1">
    <source>
        <dbReference type="SAM" id="SignalP"/>
    </source>
</evidence>
<proteinExistence type="predicted"/>
<feature type="chain" id="PRO_5015589921" description="SnoaL-like domain-containing protein" evidence="1">
    <location>
        <begin position="20"/>
        <end position="211"/>
    </location>
</feature>
<protein>
    <recommendedName>
        <fullName evidence="4">SnoaL-like domain-containing protein</fullName>
    </recommendedName>
</protein>
<keyword evidence="1" id="KW-0732">Signal</keyword>
<evidence type="ECO:0000313" key="2">
    <source>
        <dbReference type="EMBL" id="PPJ58835.1"/>
    </source>
</evidence>
<sequence>MVSKTVTRSLLCLATVASALPKGGEDGSKQPEWFQRNLKAIQSVYDSTVSPANSASAKQGRKAVRGLFAPDAIGRVNPDGKFADFEDSIEDFFALAPAPKINAASAEGTYEAEIVDFVSDCPDVASSLVYFRPAAEEKKAASDAHRTLRRRTSNDDIVLSQVAFWRFNEAGEIEKFQAWLPDLQAWADEEAAPEHGFTCSTSAVPVTTNAT</sequence>
<keyword evidence="3" id="KW-1185">Reference proteome</keyword>
<dbReference type="EMBL" id="PNEN01000443">
    <property type="protein sequence ID" value="PPJ58835.1"/>
    <property type="molecule type" value="Genomic_DNA"/>
</dbReference>
<comment type="caution">
    <text evidence="2">The sequence shown here is derived from an EMBL/GenBank/DDBJ whole genome shotgun (WGS) entry which is preliminary data.</text>
</comment>